<accession>A0A2S6IVA4</accession>
<organism evidence="1 2">
    <name type="scientific">Kineococcus xinjiangensis</name>
    <dbReference type="NCBI Taxonomy" id="512762"/>
    <lineage>
        <taxon>Bacteria</taxon>
        <taxon>Bacillati</taxon>
        <taxon>Actinomycetota</taxon>
        <taxon>Actinomycetes</taxon>
        <taxon>Kineosporiales</taxon>
        <taxon>Kineosporiaceae</taxon>
        <taxon>Kineococcus</taxon>
    </lineage>
</organism>
<protein>
    <submittedName>
        <fullName evidence="1">Uncharacterized protein</fullName>
    </submittedName>
</protein>
<dbReference type="RefSeq" id="WP_146099399.1">
    <property type="nucleotide sequence ID" value="NZ_PTJD01000002.1"/>
</dbReference>
<comment type="caution">
    <text evidence="1">The sequence shown here is derived from an EMBL/GenBank/DDBJ whole genome shotgun (WGS) entry which is preliminary data.</text>
</comment>
<dbReference type="OrthoDB" id="1431610at2"/>
<evidence type="ECO:0000313" key="2">
    <source>
        <dbReference type="Proteomes" id="UP000239485"/>
    </source>
</evidence>
<dbReference type="AlphaFoldDB" id="A0A2S6IVA4"/>
<name>A0A2S6IVA4_9ACTN</name>
<proteinExistence type="predicted"/>
<keyword evidence="2" id="KW-1185">Reference proteome</keyword>
<gene>
    <name evidence="1" type="ORF">CLV92_102135</name>
</gene>
<evidence type="ECO:0000313" key="1">
    <source>
        <dbReference type="EMBL" id="PPK97984.1"/>
    </source>
</evidence>
<dbReference type="EMBL" id="PTJD01000002">
    <property type="protein sequence ID" value="PPK97984.1"/>
    <property type="molecule type" value="Genomic_DNA"/>
</dbReference>
<sequence>MEAGAEAGVPFASLLAGVVGLAPWSAWQGVGSMLTLEFGEPQPEDAAGHARGSWSLWVQMASWRIEAGRELLAGSEDSREVIAEALDRICGRRLTGVSADGPVLDATFDFEGVRLKTFSIYAHPAQDGEPYDNWMFFCPDRRVLVVGQDERWSLDASDMVEQSLDRPRGGPQAQSGGMQVGHAAAASGVAVLGATMSPAQAPFADLLRGAFGLLAAQVHRRRHGALSLELVASRGGAGGDGEEDWFLIVWAASWRLEENGQILAAEGDEVPVVEAVLTRLQDRTLTGVSTDGPALDTTFDFGGLLLRTFSVCTRPDGDHNIASWAVYRPSGDVVVMKYAGTWQTQPCDPA</sequence>
<reference evidence="1 2" key="1">
    <citation type="submission" date="2018-02" db="EMBL/GenBank/DDBJ databases">
        <title>Genomic Encyclopedia of Archaeal and Bacterial Type Strains, Phase II (KMG-II): from individual species to whole genera.</title>
        <authorList>
            <person name="Goeker M."/>
        </authorList>
    </citation>
    <scope>NUCLEOTIDE SEQUENCE [LARGE SCALE GENOMIC DNA]</scope>
    <source>
        <strain evidence="1 2">DSM 22857</strain>
    </source>
</reference>
<dbReference type="Proteomes" id="UP000239485">
    <property type="component" value="Unassembled WGS sequence"/>
</dbReference>